<dbReference type="AlphaFoldDB" id="A0A1W6ZRF6"/>
<dbReference type="RefSeq" id="WP_086087753.1">
    <property type="nucleotide sequence ID" value="NZ_CP021112.1"/>
</dbReference>
<feature type="compositionally biased region" description="Basic and acidic residues" evidence="1">
    <location>
        <begin position="62"/>
        <end position="71"/>
    </location>
</feature>
<feature type="region of interest" description="Disordered" evidence="1">
    <location>
        <begin position="1"/>
        <end position="71"/>
    </location>
</feature>
<sequence length="71" mass="8048">MDKPRPRPSPDAVFNRGRPARKSTEIQPARNDDDVALETYEQSPERPDGDERNNDATPDGPMPDRERTISD</sequence>
<protein>
    <submittedName>
        <fullName evidence="2">Uncharacterized protein</fullName>
    </submittedName>
</protein>
<feature type="compositionally biased region" description="Basic and acidic residues" evidence="1">
    <location>
        <begin position="43"/>
        <end position="54"/>
    </location>
</feature>
<dbReference type="KEGG" id="psin:CAK95_09790"/>
<keyword evidence="3" id="KW-1185">Reference proteome</keyword>
<evidence type="ECO:0000313" key="2">
    <source>
        <dbReference type="EMBL" id="ARP99344.1"/>
    </source>
</evidence>
<reference evidence="2 3" key="1">
    <citation type="submission" date="2017-05" db="EMBL/GenBank/DDBJ databases">
        <title>Full genome sequence of Pseudorhodoplanes sinuspersici.</title>
        <authorList>
            <person name="Dastgheib S.M.M."/>
            <person name="Shavandi M."/>
            <person name="Tirandaz H."/>
        </authorList>
    </citation>
    <scope>NUCLEOTIDE SEQUENCE [LARGE SCALE GENOMIC DNA]</scope>
    <source>
        <strain evidence="2 3">RIPI110</strain>
    </source>
</reference>
<accession>A0A1W6ZRF6</accession>
<evidence type="ECO:0000313" key="3">
    <source>
        <dbReference type="Proteomes" id="UP000194137"/>
    </source>
</evidence>
<proteinExistence type="predicted"/>
<organism evidence="2 3">
    <name type="scientific">Pseudorhodoplanes sinuspersici</name>
    <dbReference type="NCBI Taxonomy" id="1235591"/>
    <lineage>
        <taxon>Bacteria</taxon>
        <taxon>Pseudomonadati</taxon>
        <taxon>Pseudomonadota</taxon>
        <taxon>Alphaproteobacteria</taxon>
        <taxon>Hyphomicrobiales</taxon>
        <taxon>Pseudorhodoplanes</taxon>
    </lineage>
</organism>
<evidence type="ECO:0000256" key="1">
    <source>
        <dbReference type="SAM" id="MobiDB-lite"/>
    </source>
</evidence>
<name>A0A1W6ZRF6_9HYPH</name>
<gene>
    <name evidence="2" type="ORF">CAK95_09790</name>
</gene>
<dbReference type="EMBL" id="CP021112">
    <property type="protein sequence ID" value="ARP99344.1"/>
    <property type="molecule type" value="Genomic_DNA"/>
</dbReference>
<dbReference type="Proteomes" id="UP000194137">
    <property type="component" value="Chromosome"/>
</dbReference>